<dbReference type="AlphaFoldDB" id="A0A0F9QS38"/>
<gene>
    <name evidence="1" type="ORF">LCGC14_0981180</name>
</gene>
<dbReference type="EMBL" id="LAZR01003665">
    <property type="protein sequence ID" value="KKN15926.1"/>
    <property type="molecule type" value="Genomic_DNA"/>
</dbReference>
<organism evidence="1">
    <name type="scientific">marine sediment metagenome</name>
    <dbReference type="NCBI Taxonomy" id="412755"/>
    <lineage>
        <taxon>unclassified sequences</taxon>
        <taxon>metagenomes</taxon>
        <taxon>ecological metagenomes</taxon>
    </lineage>
</organism>
<evidence type="ECO:0000313" key="1">
    <source>
        <dbReference type="EMBL" id="KKN15926.1"/>
    </source>
</evidence>
<sequence>MEEPKTTLESLEEQIKVVAEARNVARIAQEAKKLLMDEWLQRHTEMLTDVVNKAIVVNKAEALLRELTLKAYNADPEKNKKPAEGVGIREVITYEYNSVNALDWAKSHKMALKLDTTAFEKLVKATPKDFKFVKSKTEPQATIAGNLEGV</sequence>
<reference evidence="1" key="1">
    <citation type="journal article" date="2015" name="Nature">
        <title>Complex archaea that bridge the gap between prokaryotes and eukaryotes.</title>
        <authorList>
            <person name="Spang A."/>
            <person name="Saw J.H."/>
            <person name="Jorgensen S.L."/>
            <person name="Zaremba-Niedzwiedzka K."/>
            <person name="Martijn J."/>
            <person name="Lind A.E."/>
            <person name="van Eijk R."/>
            <person name="Schleper C."/>
            <person name="Guy L."/>
            <person name="Ettema T.J."/>
        </authorList>
    </citation>
    <scope>NUCLEOTIDE SEQUENCE</scope>
</reference>
<proteinExistence type="predicted"/>
<protein>
    <submittedName>
        <fullName evidence="1">Uncharacterized protein</fullName>
    </submittedName>
</protein>
<accession>A0A0F9QS38</accession>
<comment type="caution">
    <text evidence="1">The sequence shown here is derived from an EMBL/GenBank/DDBJ whole genome shotgun (WGS) entry which is preliminary data.</text>
</comment>
<name>A0A0F9QS38_9ZZZZ</name>